<dbReference type="InterPro" id="IPR005149">
    <property type="entry name" value="Tscrpt_reg_PadR_N"/>
</dbReference>
<feature type="compositionally biased region" description="Basic residues" evidence="1">
    <location>
        <begin position="211"/>
        <end position="220"/>
    </location>
</feature>
<comment type="caution">
    <text evidence="3">The sequence shown here is derived from an EMBL/GenBank/DDBJ whole genome shotgun (WGS) entry which is preliminary data.</text>
</comment>
<protein>
    <submittedName>
        <fullName evidence="3">DNA-binding PadR family transcriptional regulator</fullName>
    </submittedName>
</protein>
<dbReference type="SUPFAM" id="SSF46785">
    <property type="entry name" value="Winged helix' DNA-binding domain"/>
    <property type="match status" value="1"/>
</dbReference>
<dbReference type="RefSeq" id="WP_106241209.1">
    <property type="nucleotide sequence ID" value="NZ_PVZC01000001.1"/>
</dbReference>
<keyword evidence="3" id="KW-0238">DNA-binding</keyword>
<organism evidence="3 4">
    <name type="scientific">Allonocardiopsis opalescens</name>
    <dbReference type="NCBI Taxonomy" id="1144618"/>
    <lineage>
        <taxon>Bacteria</taxon>
        <taxon>Bacillati</taxon>
        <taxon>Actinomycetota</taxon>
        <taxon>Actinomycetes</taxon>
        <taxon>Streptosporangiales</taxon>
        <taxon>Allonocardiopsis</taxon>
    </lineage>
</organism>
<feature type="compositionally biased region" description="Low complexity" evidence="1">
    <location>
        <begin position="138"/>
        <end position="166"/>
    </location>
</feature>
<evidence type="ECO:0000313" key="4">
    <source>
        <dbReference type="Proteomes" id="UP000237846"/>
    </source>
</evidence>
<feature type="compositionally biased region" description="Basic and acidic residues" evidence="1">
    <location>
        <begin position="123"/>
        <end position="137"/>
    </location>
</feature>
<feature type="domain" description="Transcription regulator PadR N-terminal" evidence="2">
    <location>
        <begin position="14"/>
        <end position="82"/>
    </location>
</feature>
<dbReference type="Proteomes" id="UP000237846">
    <property type="component" value="Unassembled WGS sequence"/>
</dbReference>
<accession>A0A2T0QDT6</accession>
<sequence length="304" mass="32824">MATIFGHGRLRLYLLKLLDESPRHGYEVIRLLEDRFMGIYAPSAGTIYPRLARMEREGLVAHDDVGGRKVYRLTDAGRAELNARLDELAELEDEITDSVHKAARTVQSDVRDMVRTLRDELKQAAGDIRRQTRDHGAGESAPSAAEPSARGHGPAAEGGDPASAPGGAAGPASGEGLGGPSRPGAEDGPGSSEHDRTGGATEDEPAAGTGGRRRRDRRSAHSWWQRDWEGWAGEMAAWGELWAHGAAATDPARREAERALREFVTQARQTAREAAGPADAATARLRTVLDDALARLRRDLPPRE</sequence>
<feature type="region of interest" description="Disordered" evidence="1">
    <location>
        <begin position="123"/>
        <end position="223"/>
    </location>
</feature>
<evidence type="ECO:0000313" key="3">
    <source>
        <dbReference type="EMBL" id="PRY02068.1"/>
    </source>
</evidence>
<keyword evidence="4" id="KW-1185">Reference proteome</keyword>
<gene>
    <name evidence="3" type="ORF">CLV72_101668</name>
</gene>
<dbReference type="AlphaFoldDB" id="A0A2T0QDT6"/>
<dbReference type="OrthoDB" id="9814826at2"/>
<dbReference type="PANTHER" id="PTHR43252">
    <property type="entry name" value="TRANSCRIPTIONAL REGULATOR YQJI"/>
    <property type="match status" value="1"/>
</dbReference>
<dbReference type="EMBL" id="PVZC01000001">
    <property type="protein sequence ID" value="PRY02068.1"/>
    <property type="molecule type" value="Genomic_DNA"/>
</dbReference>
<proteinExistence type="predicted"/>
<dbReference type="Gene3D" id="1.10.10.10">
    <property type="entry name" value="Winged helix-like DNA-binding domain superfamily/Winged helix DNA-binding domain"/>
    <property type="match status" value="1"/>
</dbReference>
<dbReference type="Pfam" id="PF03551">
    <property type="entry name" value="PadR"/>
    <property type="match status" value="1"/>
</dbReference>
<dbReference type="InterPro" id="IPR036388">
    <property type="entry name" value="WH-like_DNA-bd_sf"/>
</dbReference>
<dbReference type="InterPro" id="IPR036390">
    <property type="entry name" value="WH_DNA-bd_sf"/>
</dbReference>
<feature type="compositionally biased region" description="Gly residues" evidence="1">
    <location>
        <begin position="167"/>
        <end position="181"/>
    </location>
</feature>
<dbReference type="PANTHER" id="PTHR43252:SF7">
    <property type="entry name" value="TRANSCRIPTIONAL REGULATOR YQJI"/>
    <property type="match status" value="1"/>
</dbReference>
<evidence type="ECO:0000259" key="2">
    <source>
        <dbReference type="Pfam" id="PF03551"/>
    </source>
</evidence>
<evidence type="ECO:0000256" key="1">
    <source>
        <dbReference type="SAM" id="MobiDB-lite"/>
    </source>
</evidence>
<reference evidence="3 4" key="1">
    <citation type="submission" date="2018-03" db="EMBL/GenBank/DDBJ databases">
        <title>Genomic Encyclopedia of Archaeal and Bacterial Type Strains, Phase II (KMG-II): from individual species to whole genera.</title>
        <authorList>
            <person name="Goeker M."/>
        </authorList>
    </citation>
    <scope>NUCLEOTIDE SEQUENCE [LARGE SCALE GENOMIC DNA]</scope>
    <source>
        <strain evidence="3 4">DSM 45601</strain>
    </source>
</reference>
<name>A0A2T0QDT6_9ACTN</name>
<dbReference type="GO" id="GO:0003677">
    <property type="term" value="F:DNA binding"/>
    <property type="evidence" value="ECO:0007669"/>
    <property type="project" value="UniProtKB-KW"/>
</dbReference>